<feature type="domain" description="RecA family profile 1" evidence="9">
    <location>
        <begin position="94"/>
        <end position="253"/>
    </location>
</feature>
<dbReference type="InterPro" id="IPR023400">
    <property type="entry name" value="RecA_C_sf"/>
</dbReference>
<dbReference type="Gene3D" id="3.40.50.300">
    <property type="entry name" value="P-loop containing nucleotide triphosphate hydrolases"/>
    <property type="match status" value="1"/>
</dbReference>
<dbReference type="InterPro" id="IPR003593">
    <property type="entry name" value="AAA+_ATPase"/>
</dbReference>
<dbReference type="Pfam" id="PF21096">
    <property type="entry name" value="RecA_C"/>
    <property type="match status" value="1"/>
</dbReference>
<dbReference type="PANTHER" id="PTHR45900:SF14">
    <property type="entry name" value="DNA REPAIR AND RECOMBINATION PROTEIN"/>
    <property type="match status" value="1"/>
</dbReference>
<evidence type="ECO:0000256" key="6">
    <source>
        <dbReference type="ARBA" id="ARBA00056887"/>
    </source>
</evidence>
<dbReference type="GO" id="GO:0006310">
    <property type="term" value="P:DNA recombination"/>
    <property type="evidence" value="ECO:0007669"/>
    <property type="project" value="UniProtKB-KW"/>
</dbReference>
<dbReference type="HAMAP" id="MF_00268">
    <property type="entry name" value="RecA"/>
    <property type="match status" value="1"/>
</dbReference>
<dbReference type="GO" id="GO:0005524">
    <property type="term" value="F:ATP binding"/>
    <property type="evidence" value="ECO:0007669"/>
    <property type="project" value="UniProtKB-KW"/>
</dbReference>
<dbReference type="InterPro" id="IPR020584">
    <property type="entry name" value="DNA_recomb/repair_RecA_CS"/>
</dbReference>
<dbReference type="InterPro" id="IPR013765">
    <property type="entry name" value="DNA_recomb/repair_RecA"/>
</dbReference>
<dbReference type="Pfam" id="PF00154">
    <property type="entry name" value="RecA_N"/>
    <property type="match status" value="1"/>
</dbReference>
<dbReference type="PANTHER" id="PTHR45900">
    <property type="entry name" value="RECA"/>
    <property type="match status" value="1"/>
</dbReference>
<evidence type="ECO:0008006" key="13">
    <source>
        <dbReference type="Google" id="ProtNLM"/>
    </source>
</evidence>
<dbReference type="EMBL" id="JAYMYS010000001">
    <property type="protein sequence ID" value="KAK7411925.1"/>
    <property type="molecule type" value="Genomic_DNA"/>
</dbReference>
<evidence type="ECO:0000313" key="11">
    <source>
        <dbReference type="EMBL" id="KAK7411925.1"/>
    </source>
</evidence>
<dbReference type="FunFam" id="3.40.50.300:FF:000087">
    <property type="entry name" value="Recombinase RecA"/>
    <property type="match status" value="1"/>
</dbReference>
<dbReference type="InterPro" id="IPR020587">
    <property type="entry name" value="RecA_monomer-monomer_interface"/>
</dbReference>
<dbReference type="GO" id="GO:0003697">
    <property type="term" value="F:single-stranded DNA binding"/>
    <property type="evidence" value="ECO:0007669"/>
    <property type="project" value="InterPro"/>
</dbReference>
<dbReference type="InterPro" id="IPR020588">
    <property type="entry name" value="RecA_ATP-bd"/>
</dbReference>
<dbReference type="CDD" id="cd00983">
    <property type="entry name" value="RecA"/>
    <property type="match status" value="1"/>
</dbReference>
<evidence type="ECO:0000256" key="3">
    <source>
        <dbReference type="ARBA" id="ARBA00022840"/>
    </source>
</evidence>
<keyword evidence="5 8" id="KW-0233">DNA recombination</keyword>
<reference evidence="11 12" key="1">
    <citation type="submission" date="2024-01" db="EMBL/GenBank/DDBJ databases">
        <title>The genomes of 5 underutilized Papilionoideae crops provide insights into root nodulation and disease resistanc.</title>
        <authorList>
            <person name="Jiang F."/>
        </authorList>
    </citation>
    <scope>NUCLEOTIDE SEQUENCE [LARGE SCALE GENOMIC DNA]</scope>
    <source>
        <strain evidence="11">DUOXIRENSHENG_FW03</strain>
        <tissue evidence="11">Leaves</tissue>
    </source>
</reference>
<feature type="domain" description="RecA family profile 2" evidence="10">
    <location>
        <begin position="261"/>
        <end position="334"/>
    </location>
</feature>
<comment type="caution">
    <text evidence="11">The sequence shown here is derived from an EMBL/GenBank/DDBJ whole genome shotgun (WGS) entry which is preliminary data.</text>
</comment>
<evidence type="ECO:0000259" key="9">
    <source>
        <dbReference type="PROSITE" id="PS50162"/>
    </source>
</evidence>
<dbReference type="NCBIfam" id="TIGR02012">
    <property type="entry name" value="tigrfam_recA"/>
    <property type="match status" value="1"/>
</dbReference>
<dbReference type="SUPFAM" id="SSF54752">
    <property type="entry name" value="RecA protein, C-terminal domain"/>
    <property type="match status" value="1"/>
</dbReference>
<organism evidence="11 12">
    <name type="scientific">Psophocarpus tetragonolobus</name>
    <name type="common">Winged bean</name>
    <name type="synonym">Dolichos tetragonolobus</name>
    <dbReference type="NCBI Taxonomy" id="3891"/>
    <lineage>
        <taxon>Eukaryota</taxon>
        <taxon>Viridiplantae</taxon>
        <taxon>Streptophyta</taxon>
        <taxon>Embryophyta</taxon>
        <taxon>Tracheophyta</taxon>
        <taxon>Spermatophyta</taxon>
        <taxon>Magnoliopsida</taxon>
        <taxon>eudicotyledons</taxon>
        <taxon>Gunneridae</taxon>
        <taxon>Pentapetalae</taxon>
        <taxon>rosids</taxon>
        <taxon>fabids</taxon>
        <taxon>Fabales</taxon>
        <taxon>Fabaceae</taxon>
        <taxon>Papilionoideae</taxon>
        <taxon>50 kb inversion clade</taxon>
        <taxon>NPAAA clade</taxon>
        <taxon>indigoferoid/millettioid clade</taxon>
        <taxon>Phaseoleae</taxon>
        <taxon>Psophocarpus</taxon>
    </lineage>
</organism>
<evidence type="ECO:0000256" key="7">
    <source>
        <dbReference type="RuleBase" id="RU003422"/>
    </source>
</evidence>
<gene>
    <name evidence="11" type="ORF">VNO78_03369</name>
</gene>
<evidence type="ECO:0000256" key="2">
    <source>
        <dbReference type="ARBA" id="ARBA00022741"/>
    </source>
</evidence>
<evidence type="ECO:0000256" key="8">
    <source>
        <dbReference type="RuleBase" id="RU004527"/>
    </source>
</evidence>
<dbReference type="GO" id="GO:0140664">
    <property type="term" value="F:ATP-dependent DNA damage sensor activity"/>
    <property type="evidence" value="ECO:0007669"/>
    <property type="project" value="InterPro"/>
</dbReference>
<evidence type="ECO:0000256" key="4">
    <source>
        <dbReference type="ARBA" id="ARBA00023125"/>
    </source>
</evidence>
<dbReference type="PROSITE" id="PS50162">
    <property type="entry name" value="RECA_2"/>
    <property type="match status" value="1"/>
</dbReference>
<evidence type="ECO:0000313" key="12">
    <source>
        <dbReference type="Proteomes" id="UP001386955"/>
    </source>
</evidence>
<evidence type="ECO:0000259" key="10">
    <source>
        <dbReference type="PROSITE" id="PS50163"/>
    </source>
</evidence>
<dbReference type="GO" id="GO:0006281">
    <property type="term" value="P:DNA repair"/>
    <property type="evidence" value="ECO:0007669"/>
    <property type="project" value="InterPro"/>
</dbReference>
<dbReference type="SUPFAM" id="SSF52540">
    <property type="entry name" value="P-loop containing nucleoside triphosphate hydrolases"/>
    <property type="match status" value="1"/>
</dbReference>
<keyword evidence="3 7" id="KW-0067">ATP-binding</keyword>
<dbReference type="PROSITE" id="PS00321">
    <property type="entry name" value="RECA_1"/>
    <property type="match status" value="1"/>
</dbReference>
<proteinExistence type="inferred from homology"/>
<protein>
    <recommendedName>
        <fullName evidence="13">Bacterial recombinase A</fullName>
    </recommendedName>
</protein>
<keyword evidence="4 8" id="KW-0238">DNA-binding</keyword>
<name>A0AAN9T249_PSOTE</name>
<dbReference type="AlphaFoldDB" id="A0AAN9T249"/>
<keyword evidence="2 7" id="KW-0547">Nucleotide-binding</keyword>
<dbReference type="InterPro" id="IPR027417">
    <property type="entry name" value="P-loop_NTPase"/>
</dbReference>
<dbReference type="SMART" id="SM00382">
    <property type="entry name" value="AAA"/>
    <property type="match status" value="1"/>
</dbReference>
<keyword evidence="12" id="KW-1185">Reference proteome</keyword>
<comment type="similarity">
    <text evidence="1 7">Belongs to the RecA family.</text>
</comment>
<keyword evidence="8" id="KW-0227">DNA damage</keyword>
<comment type="function">
    <text evidence="6">Involved in recombination ability and DNA strand transfer activity.</text>
</comment>
<dbReference type="InterPro" id="IPR049428">
    <property type="entry name" value="RecA-like_N"/>
</dbReference>
<evidence type="ECO:0000256" key="5">
    <source>
        <dbReference type="ARBA" id="ARBA00023172"/>
    </source>
</evidence>
<dbReference type="Proteomes" id="UP001386955">
    <property type="component" value="Unassembled WGS sequence"/>
</dbReference>
<dbReference type="InterPro" id="IPR049261">
    <property type="entry name" value="RecA-like_C"/>
</dbReference>
<dbReference type="PROSITE" id="PS50163">
    <property type="entry name" value="RECA_3"/>
    <property type="match status" value="1"/>
</dbReference>
<dbReference type="PRINTS" id="PR00142">
    <property type="entry name" value="RECA"/>
</dbReference>
<evidence type="ECO:0000256" key="1">
    <source>
        <dbReference type="ARBA" id="ARBA00009391"/>
    </source>
</evidence>
<accession>A0AAN9T249</accession>
<sequence>MARLLRNTNNSLLRRSLFHSDLLTRLCNKPGVLGTSQVLNFSTRKRKSKSDGSESGEENVSKKDLALQQAIDQITSAFGKGSIMWLGRSVAPKNIPVVSTGSFALDIALGVGGLPKGRVVEIFGPEASGKTTLALHVIAEAQKLGGYCAFVDAEHALDKTLAESIGVNTRNLLLSQPDCGEQALSLVDTLIRSGSVDVIVVDSVAALVPKGELDGEMGDAHMAMQARLMSQALRKLCHSLSLSQCILVFINQVRSKISTFGGFAGPTEVTCGGNALKFYASVRLNIKRVGLVKKGEETLGSQVLVKVVKNKHAPPFKTAQFELEFGKGISREAEVIELSIKYKIIKKSGAFYEYNGQNFHGKDALKRFLAESDGTQELETKLREKILNAAEPEQEPEEQAMIGEVMELMEEMVSLDSTDEAAAAAIAVEA</sequence>